<evidence type="ECO:0000313" key="2">
    <source>
        <dbReference type="EMBL" id="ADU48738.1"/>
    </source>
</evidence>
<evidence type="ECO:0008006" key="4">
    <source>
        <dbReference type="Google" id="ProtNLM"/>
    </source>
</evidence>
<evidence type="ECO:0000256" key="1">
    <source>
        <dbReference type="SAM" id="MobiDB-lite"/>
    </source>
</evidence>
<feature type="region of interest" description="Disordered" evidence="1">
    <location>
        <begin position="107"/>
        <end position="140"/>
    </location>
</feature>
<keyword evidence="3" id="KW-1185">Reference proteome</keyword>
<dbReference type="RefSeq" id="WP_013493053.1">
    <property type="nucleotide sequence ID" value="NC_014830.1"/>
</dbReference>
<organism evidence="2 3">
    <name type="scientific">Intrasporangium calvum (strain ATCC 23552 / DSM 43043 / JCM 3097 / NBRC 12989 / NCIMB 10167 / NRRL B-3866 / 7 KIP)</name>
    <dbReference type="NCBI Taxonomy" id="710696"/>
    <lineage>
        <taxon>Bacteria</taxon>
        <taxon>Bacillati</taxon>
        <taxon>Actinomycetota</taxon>
        <taxon>Actinomycetes</taxon>
        <taxon>Micrococcales</taxon>
        <taxon>Intrasporangiaceae</taxon>
        <taxon>Intrasporangium</taxon>
    </lineage>
</organism>
<evidence type="ECO:0000313" key="3">
    <source>
        <dbReference type="Proteomes" id="UP000008914"/>
    </source>
</evidence>
<dbReference type="EMBL" id="CP002343">
    <property type="protein sequence ID" value="ADU48738.1"/>
    <property type="molecule type" value="Genomic_DNA"/>
</dbReference>
<reference evidence="2 3" key="1">
    <citation type="journal article" date="2010" name="Stand. Genomic Sci.">
        <title>Complete genome sequence of Intrasporangium calvum type strain (7 KIP).</title>
        <authorList>
            <person name="Del Rio T.G."/>
            <person name="Chertkov O."/>
            <person name="Yasawong M."/>
            <person name="Lucas S."/>
            <person name="Deshpande S."/>
            <person name="Cheng J.F."/>
            <person name="Detter C."/>
            <person name="Tapia R."/>
            <person name="Han C."/>
            <person name="Goodwin L."/>
            <person name="Pitluck S."/>
            <person name="Liolios K."/>
            <person name="Ivanova N."/>
            <person name="Mavromatis K."/>
            <person name="Pati A."/>
            <person name="Chen A."/>
            <person name="Palaniappan K."/>
            <person name="Land M."/>
            <person name="Hauser L."/>
            <person name="Chang Y.J."/>
            <person name="Jeffries C.D."/>
            <person name="Rohde M."/>
            <person name="Pukall R."/>
            <person name="Sikorski J."/>
            <person name="Goker M."/>
            <person name="Woyke T."/>
            <person name="Bristow J."/>
            <person name="Eisen J.A."/>
            <person name="Markowitz V."/>
            <person name="Hugenholtz P."/>
            <person name="Kyrpides N.C."/>
            <person name="Klenk H.P."/>
            <person name="Lapidus A."/>
        </authorList>
    </citation>
    <scope>NUCLEOTIDE SEQUENCE [LARGE SCALE GENOMIC DNA]</scope>
    <source>
        <strain evidence="3">ATCC 23552 / DSM 43043 / JCM 3097 / NBRC 12989 / 7 KIP</strain>
    </source>
</reference>
<dbReference type="STRING" id="710696.Intca_2229"/>
<proteinExistence type="predicted"/>
<gene>
    <name evidence="2" type="ordered locus">Intca_2229</name>
</gene>
<dbReference type="InterPro" id="IPR012347">
    <property type="entry name" value="Ferritin-like"/>
</dbReference>
<dbReference type="KEGG" id="ica:Intca_2229"/>
<accession>E6SE90</accession>
<dbReference type="InterPro" id="IPR009078">
    <property type="entry name" value="Ferritin-like_SF"/>
</dbReference>
<dbReference type="HOGENOM" id="CLU_841383_0_0_11"/>
<dbReference type="Gene3D" id="1.20.1260.10">
    <property type="match status" value="1"/>
</dbReference>
<dbReference type="Proteomes" id="UP000008914">
    <property type="component" value="Chromosome"/>
</dbReference>
<dbReference type="AlphaFoldDB" id="E6SE90"/>
<feature type="compositionally biased region" description="Pro residues" evidence="1">
    <location>
        <begin position="119"/>
        <end position="135"/>
    </location>
</feature>
<dbReference type="eggNOG" id="ENOG5032E9P">
    <property type="taxonomic scope" value="Bacteria"/>
</dbReference>
<sequence>MSGDTRRRGSRVSEQRALPPRRLLLIGGGAAVLAVLVDRGLRLDLPQPPPPVPTRRPAADEALLVAVVRDLDEVLRTWPRATRPTALKGIRGLVQQQRRVLAGRLTNDGVPTDEITAPPTTPPTTPTTPTTPTPPTTSADAAPVQHLTVARLAQLLAILPAGHLKATTSATDGARELLTAAYGGLLTGAGLLGEDVLPASGTSPVRSQLAERTSPLVYAFEVVAAQSSGGQRRRALTALERLRALERAVGRAEESSGWPLPFAVTDDKSADRLADLVLGRAIGALGAVLPAVPTPEAVDDVARWLAVVQLAAVDWGRNPVALPGLRQPRP</sequence>
<protein>
    <recommendedName>
        <fullName evidence="4">DUF4439 domain-containing protein</fullName>
    </recommendedName>
</protein>
<dbReference type="SUPFAM" id="SSF47240">
    <property type="entry name" value="Ferritin-like"/>
    <property type="match status" value="1"/>
</dbReference>
<dbReference type="OrthoDB" id="4872154at2"/>
<name>E6SE90_INTC7</name>